<dbReference type="InterPro" id="IPR004090">
    <property type="entry name" value="Chemotax_Me-accpt_rcpt"/>
</dbReference>
<sequence length="123" mass="13265">MMELNKEVSDIHNMGNVMRGISEQSHLLGLNSAIEAARTGEHGRGFSVVADEVRKLAGNSKAALNKIEGKLKVISRVLESVQKGSQSMTVYSDEQAATAGEIASTVTMIEEVTHELELLKAEI</sequence>
<feature type="domain" description="Methyl-accepting transducer" evidence="4">
    <location>
        <begin position="1"/>
        <end position="123"/>
    </location>
</feature>
<dbReference type="Gene3D" id="1.10.287.950">
    <property type="entry name" value="Methyl-accepting chemotaxis protein"/>
    <property type="match status" value="1"/>
</dbReference>
<keyword evidence="1 3" id="KW-0807">Transducer</keyword>
<dbReference type="Pfam" id="PF00015">
    <property type="entry name" value="MCPsignal"/>
    <property type="match status" value="1"/>
</dbReference>
<evidence type="ECO:0000259" key="4">
    <source>
        <dbReference type="PROSITE" id="PS50111"/>
    </source>
</evidence>
<dbReference type="EMBL" id="JAJNBZ010000003">
    <property type="protein sequence ID" value="MCE5169069.1"/>
    <property type="molecule type" value="Genomic_DNA"/>
</dbReference>
<evidence type="ECO:0000313" key="6">
    <source>
        <dbReference type="Proteomes" id="UP001199916"/>
    </source>
</evidence>
<organism evidence="5 6">
    <name type="scientific">Paenibacillus profundus</name>
    <dbReference type="NCBI Taxonomy" id="1173085"/>
    <lineage>
        <taxon>Bacteria</taxon>
        <taxon>Bacillati</taxon>
        <taxon>Bacillota</taxon>
        <taxon>Bacilli</taxon>
        <taxon>Bacillales</taxon>
        <taxon>Paenibacillaceae</taxon>
        <taxon>Paenibacillus</taxon>
    </lineage>
</organism>
<dbReference type="PRINTS" id="PR00260">
    <property type="entry name" value="CHEMTRNSDUCR"/>
</dbReference>
<gene>
    <name evidence="5" type="ORF">LQV63_07065</name>
</gene>
<reference evidence="5 6" key="1">
    <citation type="submission" date="2021-11" db="EMBL/GenBank/DDBJ databases">
        <title>Draft genome sequence of Paenibacillus profundus YoMME, a new Gram-positive bacteria with exoelectrogenic properties.</title>
        <authorList>
            <person name="Hubenova Y."/>
            <person name="Hubenova E."/>
            <person name="Manasiev Y."/>
            <person name="Peykov S."/>
            <person name="Mitov M."/>
        </authorList>
    </citation>
    <scope>NUCLEOTIDE SEQUENCE [LARGE SCALE GENOMIC DNA]</scope>
    <source>
        <strain evidence="5 6">YoMME</strain>
    </source>
</reference>
<dbReference type="SUPFAM" id="SSF58104">
    <property type="entry name" value="Methyl-accepting chemotaxis protein (MCP) signaling domain"/>
    <property type="match status" value="1"/>
</dbReference>
<dbReference type="Proteomes" id="UP001199916">
    <property type="component" value="Unassembled WGS sequence"/>
</dbReference>
<evidence type="ECO:0000313" key="5">
    <source>
        <dbReference type="EMBL" id="MCE5169069.1"/>
    </source>
</evidence>
<evidence type="ECO:0000256" key="1">
    <source>
        <dbReference type="ARBA" id="ARBA00023224"/>
    </source>
</evidence>
<evidence type="ECO:0000256" key="2">
    <source>
        <dbReference type="ARBA" id="ARBA00029447"/>
    </source>
</evidence>
<dbReference type="PROSITE" id="PS50111">
    <property type="entry name" value="CHEMOTAXIS_TRANSDUC_2"/>
    <property type="match status" value="1"/>
</dbReference>
<name>A0ABS8YDT3_9BACL</name>
<protein>
    <submittedName>
        <fullName evidence="5">Methyl-accepting chemotaxis protein</fullName>
    </submittedName>
</protein>
<dbReference type="PANTHER" id="PTHR32089">
    <property type="entry name" value="METHYL-ACCEPTING CHEMOTAXIS PROTEIN MCPB"/>
    <property type="match status" value="1"/>
</dbReference>
<dbReference type="PANTHER" id="PTHR32089:SF112">
    <property type="entry name" value="LYSOZYME-LIKE PROTEIN-RELATED"/>
    <property type="match status" value="1"/>
</dbReference>
<keyword evidence="6" id="KW-1185">Reference proteome</keyword>
<evidence type="ECO:0000256" key="3">
    <source>
        <dbReference type="PROSITE-ProRule" id="PRU00284"/>
    </source>
</evidence>
<proteinExistence type="inferred from homology"/>
<accession>A0ABS8YDT3</accession>
<dbReference type="InterPro" id="IPR004089">
    <property type="entry name" value="MCPsignal_dom"/>
</dbReference>
<comment type="similarity">
    <text evidence="2">Belongs to the methyl-accepting chemotaxis (MCP) protein family.</text>
</comment>
<comment type="caution">
    <text evidence="5">The sequence shown here is derived from an EMBL/GenBank/DDBJ whole genome shotgun (WGS) entry which is preliminary data.</text>
</comment>